<dbReference type="Gene3D" id="1.20.59.10">
    <property type="entry name" value="Chorismate mutase"/>
    <property type="match status" value="1"/>
</dbReference>
<dbReference type="RefSeq" id="WP_205017149.1">
    <property type="nucleotide sequence ID" value="NZ_JAFBEI010000019.1"/>
</dbReference>
<accession>A0ABS2PN83</accession>
<comment type="caution">
    <text evidence="3">The sequence shown here is derived from an EMBL/GenBank/DDBJ whole genome shotgun (WGS) entry which is preliminary data.</text>
</comment>
<dbReference type="InterPro" id="IPR051331">
    <property type="entry name" value="Chorismate_mutase-related"/>
</dbReference>
<dbReference type="Pfam" id="PF01817">
    <property type="entry name" value="CM_2"/>
    <property type="match status" value="1"/>
</dbReference>
<feature type="domain" description="Chorismate mutase" evidence="2">
    <location>
        <begin position="1"/>
        <end position="87"/>
    </location>
</feature>
<name>A0ABS2PN83_9STRE</name>
<proteinExistence type="predicted"/>
<dbReference type="InterPro" id="IPR002701">
    <property type="entry name" value="CM_II_prokaryot"/>
</dbReference>
<dbReference type="Proteomes" id="UP000809081">
    <property type="component" value="Unassembled WGS sequence"/>
</dbReference>
<dbReference type="EMBL" id="JAFBEI010000019">
    <property type="protein sequence ID" value="MBM7636268.1"/>
    <property type="molecule type" value="Genomic_DNA"/>
</dbReference>
<dbReference type="PANTHER" id="PTHR38041:SF1">
    <property type="entry name" value="CHORISMATE MUTASE"/>
    <property type="match status" value="1"/>
</dbReference>
<dbReference type="PROSITE" id="PS51168">
    <property type="entry name" value="CHORISMATE_MUT_2"/>
    <property type="match status" value="1"/>
</dbReference>
<keyword evidence="1 3" id="KW-0413">Isomerase</keyword>
<evidence type="ECO:0000313" key="4">
    <source>
        <dbReference type="Proteomes" id="UP000809081"/>
    </source>
</evidence>
<dbReference type="InterPro" id="IPR011279">
    <property type="entry name" value="Chorismate_mutase_GmP"/>
</dbReference>
<dbReference type="InterPro" id="IPR036979">
    <property type="entry name" value="CM_dom_sf"/>
</dbReference>
<organism evidence="3 4">
    <name type="scientific">Streptococcus saliviloxodontae</name>
    <dbReference type="NCBI Taxonomy" id="1349416"/>
    <lineage>
        <taxon>Bacteria</taxon>
        <taxon>Bacillati</taxon>
        <taxon>Bacillota</taxon>
        <taxon>Bacilli</taxon>
        <taxon>Lactobacillales</taxon>
        <taxon>Streptococcaceae</taxon>
        <taxon>Streptococcus</taxon>
    </lineage>
</organism>
<evidence type="ECO:0000313" key="3">
    <source>
        <dbReference type="EMBL" id="MBM7636268.1"/>
    </source>
</evidence>
<dbReference type="SMART" id="SM00830">
    <property type="entry name" value="CM_2"/>
    <property type="match status" value="1"/>
</dbReference>
<gene>
    <name evidence="3" type="ORF">JOC31_001087</name>
</gene>
<evidence type="ECO:0000256" key="1">
    <source>
        <dbReference type="ARBA" id="ARBA00023235"/>
    </source>
</evidence>
<dbReference type="NCBIfam" id="TIGR01805">
    <property type="entry name" value="CM_mono_grmpos"/>
    <property type="match status" value="1"/>
</dbReference>
<dbReference type="PANTHER" id="PTHR38041">
    <property type="entry name" value="CHORISMATE MUTASE"/>
    <property type="match status" value="1"/>
</dbReference>
<evidence type="ECO:0000259" key="2">
    <source>
        <dbReference type="PROSITE" id="PS51168"/>
    </source>
</evidence>
<dbReference type="SUPFAM" id="SSF48600">
    <property type="entry name" value="Chorismate mutase II"/>
    <property type="match status" value="1"/>
</dbReference>
<sequence>MDLNLIRNDIDTIDQELVTLLEKRMDLVTQVAEFKRQTGKPIFDAEREQDLLQKVTDLVVDDEFKQPIRATYEDILKQSRAFQKIKLGL</sequence>
<dbReference type="InterPro" id="IPR036263">
    <property type="entry name" value="Chorismate_II_sf"/>
</dbReference>
<dbReference type="EC" id="5.4.99.5" evidence="3"/>
<dbReference type="GO" id="GO:0004106">
    <property type="term" value="F:chorismate mutase activity"/>
    <property type="evidence" value="ECO:0007669"/>
    <property type="project" value="UniProtKB-EC"/>
</dbReference>
<protein>
    <submittedName>
        <fullName evidence="3">Chorismate mutase</fullName>
        <ecNumber evidence="3">5.4.99.5</ecNumber>
    </submittedName>
</protein>
<reference evidence="3 4" key="1">
    <citation type="submission" date="2021-01" db="EMBL/GenBank/DDBJ databases">
        <title>Genomic Encyclopedia of Type Strains, Phase IV (KMG-IV): sequencing the most valuable type-strain genomes for metagenomic binning, comparative biology and taxonomic classification.</title>
        <authorList>
            <person name="Goeker M."/>
        </authorList>
    </citation>
    <scope>NUCLEOTIDE SEQUENCE [LARGE SCALE GENOMIC DNA]</scope>
    <source>
        <strain evidence="3 4">DSM 27513</strain>
    </source>
</reference>
<keyword evidence="4" id="KW-1185">Reference proteome</keyword>